<evidence type="ECO:0000313" key="2">
    <source>
        <dbReference type="EMBL" id="KAG2086016.1"/>
    </source>
</evidence>
<name>A0A9P7ES26_9AGAM</name>
<reference evidence="2" key="1">
    <citation type="journal article" date="2020" name="New Phytol.">
        <title>Comparative genomics reveals dynamic genome evolution in host specialist ectomycorrhizal fungi.</title>
        <authorList>
            <person name="Lofgren L.A."/>
            <person name="Nguyen N.H."/>
            <person name="Vilgalys R."/>
            <person name="Ruytinx J."/>
            <person name="Liao H.L."/>
            <person name="Branco S."/>
            <person name="Kuo A."/>
            <person name="LaButti K."/>
            <person name="Lipzen A."/>
            <person name="Andreopoulos W."/>
            <person name="Pangilinan J."/>
            <person name="Riley R."/>
            <person name="Hundley H."/>
            <person name="Na H."/>
            <person name="Barry K."/>
            <person name="Grigoriev I.V."/>
            <person name="Stajich J.E."/>
            <person name="Kennedy P.G."/>
        </authorList>
    </citation>
    <scope>NUCLEOTIDE SEQUENCE</scope>
    <source>
        <strain evidence="2">FC423</strain>
    </source>
</reference>
<dbReference type="SUPFAM" id="SSF63829">
    <property type="entry name" value="Calcium-dependent phosphotriesterase"/>
    <property type="match status" value="1"/>
</dbReference>
<dbReference type="GeneID" id="64704960"/>
<comment type="caution">
    <text evidence="2">The sequence shown here is derived from an EMBL/GenBank/DDBJ whole genome shotgun (WGS) entry which is preliminary data.</text>
</comment>
<keyword evidence="1" id="KW-0812">Transmembrane</keyword>
<accession>A0A9P7ES26</accession>
<dbReference type="Proteomes" id="UP000823399">
    <property type="component" value="Unassembled WGS sequence"/>
</dbReference>
<dbReference type="InterPro" id="IPR015943">
    <property type="entry name" value="WD40/YVTN_repeat-like_dom_sf"/>
</dbReference>
<evidence type="ECO:0000256" key="1">
    <source>
        <dbReference type="SAM" id="Phobius"/>
    </source>
</evidence>
<organism evidence="2 3">
    <name type="scientific">Suillus discolor</name>
    <dbReference type="NCBI Taxonomy" id="1912936"/>
    <lineage>
        <taxon>Eukaryota</taxon>
        <taxon>Fungi</taxon>
        <taxon>Dikarya</taxon>
        <taxon>Basidiomycota</taxon>
        <taxon>Agaricomycotina</taxon>
        <taxon>Agaricomycetes</taxon>
        <taxon>Agaricomycetidae</taxon>
        <taxon>Boletales</taxon>
        <taxon>Suillineae</taxon>
        <taxon>Suillaceae</taxon>
        <taxon>Suillus</taxon>
    </lineage>
</organism>
<dbReference type="AlphaFoldDB" id="A0A9P7ES26"/>
<dbReference type="RefSeq" id="XP_041284808.1">
    <property type="nucleotide sequence ID" value="XM_041442701.1"/>
</dbReference>
<dbReference type="Gene3D" id="2.130.10.10">
    <property type="entry name" value="YVTN repeat-like/Quinoprotein amine dehydrogenase"/>
    <property type="match status" value="1"/>
</dbReference>
<protein>
    <submittedName>
        <fullName evidence="2">Uncharacterized protein</fullName>
    </submittedName>
</protein>
<evidence type="ECO:0000313" key="3">
    <source>
        <dbReference type="Proteomes" id="UP000823399"/>
    </source>
</evidence>
<keyword evidence="3" id="KW-1185">Reference proteome</keyword>
<keyword evidence="1" id="KW-0472">Membrane</keyword>
<dbReference type="EMBL" id="JABBWM010000154">
    <property type="protein sequence ID" value="KAG2086016.1"/>
    <property type="molecule type" value="Genomic_DNA"/>
</dbReference>
<sequence length="203" mass="22486">MINFNRTNSRHILVFGMYDGEVHQLRGTDGVIVATHNAGPLIGHASVDITQTLFLIDNVMNGFSLHRLDDGACIRTYHTNPVKTFPKQVMFGENMDVVVGGSDAGVIYVFDKNKGTLKQVLKHANKARVQTVTTYDDAHYSVIVGATSQNDAEAIISIWSRQRDNHATPHRLGTALKHFAWGIVQLTIAMALLIYISNVISWI</sequence>
<proteinExistence type="predicted"/>
<gene>
    <name evidence="2" type="ORF">F5147DRAFT_781800</name>
</gene>
<keyword evidence="1" id="KW-1133">Transmembrane helix</keyword>
<dbReference type="OrthoDB" id="2654453at2759"/>
<feature type="transmembrane region" description="Helical" evidence="1">
    <location>
        <begin position="179"/>
        <end position="200"/>
    </location>
</feature>